<organism evidence="1">
    <name type="scientific">marine sediment metagenome</name>
    <dbReference type="NCBI Taxonomy" id="412755"/>
    <lineage>
        <taxon>unclassified sequences</taxon>
        <taxon>metagenomes</taxon>
        <taxon>ecological metagenomes</taxon>
    </lineage>
</organism>
<reference evidence="1" key="1">
    <citation type="journal article" date="2014" name="Front. Microbiol.">
        <title>High frequency of phylogenetically diverse reductive dehalogenase-homologous genes in deep subseafloor sedimentary metagenomes.</title>
        <authorList>
            <person name="Kawai M."/>
            <person name="Futagami T."/>
            <person name="Toyoda A."/>
            <person name="Takaki Y."/>
            <person name="Nishi S."/>
            <person name="Hori S."/>
            <person name="Arai W."/>
            <person name="Tsubouchi T."/>
            <person name="Morono Y."/>
            <person name="Uchiyama I."/>
            <person name="Ito T."/>
            <person name="Fujiyama A."/>
            <person name="Inagaki F."/>
            <person name="Takami H."/>
        </authorList>
    </citation>
    <scope>NUCLEOTIDE SEQUENCE</scope>
    <source>
        <strain evidence="1">Expedition CK06-06</strain>
    </source>
</reference>
<comment type="caution">
    <text evidence="1">The sequence shown here is derived from an EMBL/GenBank/DDBJ whole genome shotgun (WGS) entry which is preliminary data.</text>
</comment>
<feature type="non-terminal residue" evidence="1">
    <location>
        <position position="36"/>
    </location>
</feature>
<gene>
    <name evidence="1" type="ORF">S01H1_39876</name>
</gene>
<accession>X0UQT3</accession>
<evidence type="ECO:0000313" key="1">
    <source>
        <dbReference type="EMBL" id="GAG01602.1"/>
    </source>
</evidence>
<protein>
    <submittedName>
        <fullName evidence="1">Uncharacterized protein</fullName>
    </submittedName>
</protein>
<sequence>MLLFLIIKRKKIRVQKILLFPLLYFAMYRTKVGLKF</sequence>
<dbReference type="AlphaFoldDB" id="X0UQT3"/>
<name>X0UQT3_9ZZZZ</name>
<proteinExistence type="predicted"/>
<dbReference type="EMBL" id="BARS01025208">
    <property type="protein sequence ID" value="GAG01602.1"/>
    <property type="molecule type" value="Genomic_DNA"/>
</dbReference>